<dbReference type="eggNOG" id="ENOG502S93Y">
    <property type="taxonomic scope" value="Eukaryota"/>
</dbReference>
<dbReference type="VEuPathDB" id="FungiDB:ACLA_004420"/>
<evidence type="ECO:0000313" key="2">
    <source>
        <dbReference type="EMBL" id="EAW15028.1"/>
    </source>
</evidence>
<proteinExistence type="predicted"/>
<dbReference type="OrthoDB" id="3924768at2759"/>
<keyword evidence="3" id="KW-1185">Reference proteome</keyword>
<dbReference type="GeneID" id="4708346"/>
<dbReference type="AlphaFoldDB" id="A1C5R0"/>
<reference evidence="2 3" key="1">
    <citation type="journal article" date="2008" name="PLoS Genet.">
        <title>Genomic islands in the pathogenic filamentous fungus Aspergillus fumigatus.</title>
        <authorList>
            <person name="Fedorova N.D."/>
            <person name="Khaldi N."/>
            <person name="Joardar V.S."/>
            <person name="Maiti R."/>
            <person name="Amedeo P."/>
            <person name="Anderson M.J."/>
            <person name="Crabtree J."/>
            <person name="Silva J.C."/>
            <person name="Badger J.H."/>
            <person name="Albarraq A."/>
            <person name="Angiuoli S."/>
            <person name="Bussey H."/>
            <person name="Bowyer P."/>
            <person name="Cotty P.J."/>
            <person name="Dyer P.S."/>
            <person name="Egan A."/>
            <person name="Galens K."/>
            <person name="Fraser-Liggett C.M."/>
            <person name="Haas B.J."/>
            <person name="Inman J.M."/>
            <person name="Kent R."/>
            <person name="Lemieux S."/>
            <person name="Malavazi I."/>
            <person name="Orvis J."/>
            <person name="Roemer T."/>
            <person name="Ronning C.M."/>
            <person name="Sundaram J.P."/>
            <person name="Sutton G."/>
            <person name="Turner G."/>
            <person name="Venter J.C."/>
            <person name="White O.R."/>
            <person name="Whitty B.R."/>
            <person name="Youngman P."/>
            <person name="Wolfe K.H."/>
            <person name="Goldman G.H."/>
            <person name="Wortman J.R."/>
            <person name="Jiang B."/>
            <person name="Denning D.W."/>
            <person name="Nierman W.C."/>
        </authorList>
    </citation>
    <scope>NUCLEOTIDE SEQUENCE [LARGE SCALE GENOMIC DNA]</scope>
    <source>
        <strain evidence="3">ATCC 1007 / CBS 513.65 / DSM 816 / NCTC 3887 / NRRL 1</strain>
    </source>
</reference>
<organism evidence="2 3">
    <name type="scientific">Aspergillus clavatus (strain ATCC 1007 / CBS 513.65 / DSM 816 / NCTC 3887 / NRRL 1 / QM 1276 / 107)</name>
    <dbReference type="NCBI Taxonomy" id="344612"/>
    <lineage>
        <taxon>Eukaryota</taxon>
        <taxon>Fungi</taxon>
        <taxon>Dikarya</taxon>
        <taxon>Ascomycota</taxon>
        <taxon>Pezizomycotina</taxon>
        <taxon>Eurotiomycetes</taxon>
        <taxon>Eurotiomycetidae</taxon>
        <taxon>Eurotiales</taxon>
        <taxon>Aspergillaceae</taxon>
        <taxon>Aspergillus</taxon>
        <taxon>Aspergillus subgen. Fumigati</taxon>
    </lineage>
</organism>
<evidence type="ECO:0000256" key="1">
    <source>
        <dbReference type="SAM" id="MobiDB-lite"/>
    </source>
</evidence>
<dbReference type="KEGG" id="act:ACLA_004420"/>
<evidence type="ECO:0000313" key="3">
    <source>
        <dbReference type="Proteomes" id="UP000006701"/>
    </source>
</evidence>
<protein>
    <submittedName>
        <fullName evidence="2">Uncharacterized protein</fullName>
    </submittedName>
</protein>
<gene>
    <name evidence="2" type="ORF">ACLA_004420</name>
</gene>
<feature type="region of interest" description="Disordered" evidence="1">
    <location>
        <begin position="49"/>
        <end position="72"/>
    </location>
</feature>
<dbReference type="RefSeq" id="XP_001276454.1">
    <property type="nucleotide sequence ID" value="XM_001276453.1"/>
</dbReference>
<dbReference type="Proteomes" id="UP000006701">
    <property type="component" value="Unassembled WGS sequence"/>
</dbReference>
<name>A1C5R0_ASPCL</name>
<accession>A1C5R0</accession>
<dbReference type="EMBL" id="DS027004">
    <property type="protein sequence ID" value="EAW15028.1"/>
    <property type="molecule type" value="Genomic_DNA"/>
</dbReference>
<dbReference type="OMA" id="WRVWGES"/>
<sequence>MQTKSNQYVSLNNMPQKVPLQDIISAEGQGHITTYYIYREENDRILITTAAQPKTQKRRQKKQKEDPSSLEDPAGYYVHRPYLSFHHPPRTLHHTASRDGDSICLIHSYSCWRRWRLQFGPAIATAIDPRGVVKWQHRTHVDNKVHGDCDLKGYKVRCWRLWGESGKQYHRDVNAKRNQGHDSEDDQACHEQLQATDTFQMAWSTPFSKQTRKYKFSYSGIEFAWKGTKNLPGDSKWPRRLMPWHHLKLVAQLPCKMAKHELNEVVIAQFTCSAEADEYGSLIVLDSQLCMVLGLDTVPQSMIEERAKGTAFAKIHDVIVATAICMIVGEWQKRKTIVSLVITLLFVGATTDW</sequence>
<dbReference type="HOGENOM" id="CLU_713682_0_0_1"/>